<dbReference type="Pfam" id="PF00041">
    <property type="entry name" value="fn3"/>
    <property type="match status" value="1"/>
</dbReference>
<dbReference type="PANTHER" id="PTHR13817">
    <property type="entry name" value="TITIN"/>
    <property type="match status" value="1"/>
</dbReference>
<proteinExistence type="predicted"/>
<evidence type="ECO:0000313" key="3">
    <source>
        <dbReference type="EMBL" id="WFF80550.1"/>
    </source>
</evidence>
<feature type="domain" description="Fibronectin type-III" evidence="2">
    <location>
        <begin position="573"/>
        <end position="668"/>
    </location>
</feature>
<dbReference type="InterPro" id="IPR053784">
    <property type="entry name" value="Choice_anch_U_dom"/>
</dbReference>
<reference evidence="3" key="1">
    <citation type="submission" date="2023-03" db="EMBL/GenBank/DDBJ databases">
        <title>Synergistic degradation of erythromycin by symbiotic bacteria Ery-6A and Ery-6B and application in simulated water remediation.</title>
        <authorList>
            <person name="Xu S."/>
        </authorList>
    </citation>
    <scope>NUCLEOTIDE SEQUENCE</scope>
    <source>
        <strain evidence="3">Ery-6A</strain>
    </source>
</reference>
<accession>A0AAX3SKQ7</accession>
<dbReference type="InterPro" id="IPR003961">
    <property type="entry name" value="FN3_dom"/>
</dbReference>
<sequence>MLLLASLAPFSSLSAEPRQEPHLLTESTYTTAVRAANSGLTASSSPMAMDAVSPAGHQGALNTQGAIQGIAIHNASASDAEYLLVPLNLSPTSALSLEIVLQGNIAAAVGNSGNATVPADDPRIVRRRAMQADFLNRRGGTDPGTPLNPATAVPHGQLPAVGDTWRLNNELANQCAAGLSAEADVIWVGDNIIVLTDKSNPAATWNNTDLQNALTAIDTQVYPAVTSKFGPPSDLDGNGKVVIFITQGFNRLDAAASSSGVGLYLPRDKLSRQECATGNVGEVVYMLAPDPTGVVNSNVRTVSYVTGALAPSFARELAHMVLDGHRMASLSPFEETWLDEALGGMAMEQAFYATSVGLGPFSNIVLSNLTTGPNASRRVAAFNTYQNNLYSGWRSWLQFPSNLGVMDSNRINTASSGVQWAFLRYVTDRYAGTSQANETSFLQSLVNSNLTGVDNIRQAINAEPTQWLRDFLLSVYLDDNSKVGTLGSTGIYSMSSWNFRSVYGGLGGFPLRDIALPANGNASVLLNRQGSSSYYRFAVAANATAKLSLAPTAGGASGSYAIIPLGTSALLDVPGPLTGLSATPAAQGALVQWTVAPGDANDSPSQFTAIAQVQGSAVGSCNPVGNANECTITGLTNGTTYAIVMEATNAAGNGASYSNGTTVTPQETRAAQSIAFADPGPQQVGQPLALTASTTSGLQIAFTVSPGCSIQGNTVSFATAGTAVCTVTATQAGDAQWQAAAPVSHTLNVAKGLNTIVFNPQASQPYVKDGSFALQPAASASSGLPVGYTSRTPQVCSVAGATVGIIGAGTCTLAAHQAGDVNWLAATEQTRSVQIIAGLPDAPTGVTAEPGDGRATVRWTAPVNTGGVAIGSYTVTAQADGSKTCSATTGLTCTVHGLTGGTAYTFTVVASNAEGKTSAASQPSNAVTPLRRSHTDSALQAALTGGGPGCSFESSQASPAGAVMDLPSQVKAAGPQFAFKLTGCDVRGAVQMQIDYSTSLPSSATPLQYWKKNSAGQWAVYAGAQITGNRVTLTLTDGGAGDADGIENGEIVDPGVVVQMAGPATAVPVPLTGPWLLGLLSLLVTGSGAWRVRRRSANLS</sequence>
<name>A0AAX3SKQ7_9BURK</name>
<protein>
    <submittedName>
        <fullName evidence="3">Fibronectin type III domain-containing protein</fullName>
    </submittedName>
</protein>
<dbReference type="RefSeq" id="WP_277849038.1">
    <property type="nucleotide sequence ID" value="NZ_CP120956.1"/>
</dbReference>
<organism evidence="3 4">
    <name type="scientific">Delftia tsuruhatensis</name>
    <dbReference type="NCBI Taxonomy" id="180282"/>
    <lineage>
        <taxon>Bacteria</taxon>
        <taxon>Pseudomonadati</taxon>
        <taxon>Pseudomonadota</taxon>
        <taxon>Betaproteobacteria</taxon>
        <taxon>Burkholderiales</taxon>
        <taxon>Comamonadaceae</taxon>
        <taxon>Delftia</taxon>
    </lineage>
</organism>
<evidence type="ECO:0000256" key="1">
    <source>
        <dbReference type="ARBA" id="ARBA00022737"/>
    </source>
</evidence>
<evidence type="ECO:0000313" key="4">
    <source>
        <dbReference type="Proteomes" id="UP001219066"/>
    </source>
</evidence>
<dbReference type="SUPFAM" id="SSF49265">
    <property type="entry name" value="Fibronectin type III"/>
    <property type="match status" value="2"/>
</dbReference>
<dbReference type="NCBIfam" id="NF041766">
    <property type="entry name" value="choice_anch_U"/>
    <property type="match status" value="1"/>
</dbReference>
<dbReference type="CDD" id="cd00063">
    <property type="entry name" value="FN3"/>
    <property type="match status" value="2"/>
</dbReference>
<gene>
    <name evidence="3" type="ORF">PYR84_27030</name>
</gene>
<dbReference type="Gene3D" id="2.60.40.10">
    <property type="entry name" value="Immunoglobulins"/>
    <property type="match status" value="2"/>
</dbReference>
<dbReference type="EMBL" id="CP120956">
    <property type="protein sequence ID" value="WFF80550.1"/>
    <property type="molecule type" value="Genomic_DNA"/>
</dbReference>
<dbReference type="Proteomes" id="UP001219066">
    <property type="component" value="Chromosome"/>
</dbReference>
<dbReference type="AlphaFoldDB" id="A0AAX3SKQ7"/>
<evidence type="ECO:0000259" key="2">
    <source>
        <dbReference type="PROSITE" id="PS50853"/>
    </source>
</evidence>
<dbReference type="SMART" id="SM00060">
    <property type="entry name" value="FN3"/>
    <property type="match status" value="2"/>
</dbReference>
<dbReference type="InterPro" id="IPR013783">
    <property type="entry name" value="Ig-like_fold"/>
</dbReference>
<keyword evidence="1" id="KW-0677">Repeat</keyword>
<dbReference type="InterPro" id="IPR050964">
    <property type="entry name" value="Striated_Muscle_Regulatory"/>
</dbReference>
<feature type="domain" description="Fibronectin type-III" evidence="2">
    <location>
        <begin position="839"/>
        <end position="931"/>
    </location>
</feature>
<dbReference type="PROSITE" id="PS50853">
    <property type="entry name" value="FN3"/>
    <property type="match status" value="2"/>
</dbReference>
<dbReference type="InterPro" id="IPR036116">
    <property type="entry name" value="FN3_sf"/>
</dbReference>
<dbReference type="PANTHER" id="PTHR13817:SF166">
    <property type="entry name" value="NEURONAL IGCAM-RELATED"/>
    <property type="match status" value="1"/>
</dbReference>